<evidence type="ECO:0000313" key="2">
    <source>
        <dbReference type="Proteomes" id="UP000252558"/>
    </source>
</evidence>
<gene>
    <name evidence="1" type="ORF">DU002_11990</name>
</gene>
<protein>
    <submittedName>
        <fullName evidence="1">Uncharacterized protein</fullName>
    </submittedName>
</protein>
<dbReference type="AlphaFoldDB" id="A0A368NIP3"/>
<name>A0A368NIP3_9GAMM</name>
<reference evidence="1 2" key="1">
    <citation type="submission" date="2018-07" db="EMBL/GenBank/DDBJ databases">
        <title>Corallincola holothuriorum sp. nov., a new facultative anaerobe isolated from sea cucumber Apostichopus japonicus.</title>
        <authorList>
            <person name="Xia H."/>
        </authorList>
    </citation>
    <scope>NUCLEOTIDE SEQUENCE [LARGE SCALE GENOMIC DNA]</scope>
    <source>
        <strain evidence="1 2">C4</strain>
    </source>
</reference>
<keyword evidence="2" id="KW-1185">Reference proteome</keyword>
<organism evidence="1 2">
    <name type="scientific">Corallincola holothuriorum</name>
    <dbReference type="NCBI Taxonomy" id="2282215"/>
    <lineage>
        <taxon>Bacteria</taxon>
        <taxon>Pseudomonadati</taxon>
        <taxon>Pseudomonadota</taxon>
        <taxon>Gammaproteobacteria</taxon>
        <taxon>Alteromonadales</taxon>
        <taxon>Psychromonadaceae</taxon>
        <taxon>Corallincola</taxon>
    </lineage>
</organism>
<evidence type="ECO:0000313" key="1">
    <source>
        <dbReference type="EMBL" id="RCU49625.1"/>
    </source>
</evidence>
<comment type="caution">
    <text evidence="1">The sequence shown here is derived from an EMBL/GenBank/DDBJ whole genome shotgun (WGS) entry which is preliminary data.</text>
</comment>
<accession>A0A368NIP3</accession>
<dbReference type="Proteomes" id="UP000252558">
    <property type="component" value="Unassembled WGS sequence"/>
</dbReference>
<proteinExistence type="predicted"/>
<dbReference type="EMBL" id="QPID01000006">
    <property type="protein sequence ID" value="RCU49625.1"/>
    <property type="molecule type" value="Genomic_DNA"/>
</dbReference>
<sequence>MRKEYIAKILGNNPNVIENDNGSAVVVSIKTSDIDIYVTVPYDINEVFWEAKNKEGVVLVQDSHEFYGDTEYEDIRECLLDIQDVMKAPKFRVSNEGKTLEAYGYQWYYLFGEFNS</sequence>